<dbReference type="AlphaFoldDB" id="A0A6C2UWB9"/>
<keyword evidence="12" id="KW-1185">Reference proteome</keyword>
<evidence type="ECO:0000256" key="9">
    <source>
        <dbReference type="SAM" id="MobiDB-lite"/>
    </source>
</evidence>
<gene>
    <name evidence="11" type="primary">divIB</name>
    <name evidence="11" type="ORF">SCARR_05514</name>
</gene>
<protein>
    <submittedName>
        <fullName evidence="11">Cell division protein DivIB</fullName>
    </submittedName>
</protein>
<dbReference type="GO" id="GO:0090529">
    <property type="term" value="P:cell septum assembly"/>
    <property type="evidence" value="ECO:0007669"/>
    <property type="project" value="InterPro"/>
</dbReference>
<dbReference type="Proteomes" id="UP000346198">
    <property type="component" value="Unassembled WGS sequence"/>
</dbReference>
<evidence type="ECO:0000256" key="8">
    <source>
        <dbReference type="ARBA" id="ARBA00023306"/>
    </source>
</evidence>
<dbReference type="InterPro" id="IPR005548">
    <property type="entry name" value="Cell_div_FtsQ/DivIB_C"/>
</dbReference>
<dbReference type="GO" id="GO:0016020">
    <property type="term" value="C:membrane"/>
    <property type="evidence" value="ECO:0007669"/>
    <property type="project" value="UniProtKB-SubCell"/>
</dbReference>
<evidence type="ECO:0000313" key="11">
    <source>
        <dbReference type="EMBL" id="VGO23407.1"/>
    </source>
</evidence>
<dbReference type="Pfam" id="PF03799">
    <property type="entry name" value="FtsQ_DivIB_C"/>
    <property type="match status" value="1"/>
</dbReference>
<keyword evidence="8" id="KW-0131">Cell cycle</keyword>
<dbReference type="PROSITE" id="PS51779">
    <property type="entry name" value="POTRA"/>
    <property type="match status" value="1"/>
</dbReference>
<feature type="domain" description="POTRA" evidence="10">
    <location>
        <begin position="68"/>
        <end position="136"/>
    </location>
</feature>
<evidence type="ECO:0000256" key="5">
    <source>
        <dbReference type="ARBA" id="ARBA00022692"/>
    </source>
</evidence>
<name>A0A6C2UWB9_9BACT</name>
<dbReference type="InterPro" id="IPR034746">
    <property type="entry name" value="POTRA"/>
</dbReference>
<accession>A0A6C2UWB9</accession>
<comment type="subcellular location">
    <subcellularLocation>
        <location evidence="1">Membrane</location>
    </subcellularLocation>
</comment>
<keyword evidence="4 11" id="KW-0132">Cell division</keyword>
<evidence type="ECO:0000256" key="3">
    <source>
        <dbReference type="ARBA" id="ARBA00022519"/>
    </source>
</evidence>
<dbReference type="InterPro" id="IPR013685">
    <property type="entry name" value="POTRA_FtsQ_type"/>
</dbReference>
<evidence type="ECO:0000256" key="2">
    <source>
        <dbReference type="ARBA" id="ARBA00022475"/>
    </source>
</evidence>
<evidence type="ECO:0000256" key="1">
    <source>
        <dbReference type="ARBA" id="ARBA00004370"/>
    </source>
</evidence>
<dbReference type="EMBL" id="CAAHFH010000003">
    <property type="protein sequence ID" value="VGO23407.1"/>
    <property type="molecule type" value="Genomic_DNA"/>
</dbReference>
<evidence type="ECO:0000256" key="4">
    <source>
        <dbReference type="ARBA" id="ARBA00022618"/>
    </source>
</evidence>
<feature type="region of interest" description="Disordered" evidence="9">
    <location>
        <begin position="1"/>
        <end position="20"/>
    </location>
</feature>
<evidence type="ECO:0000256" key="6">
    <source>
        <dbReference type="ARBA" id="ARBA00022989"/>
    </source>
</evidence>
<evidence type="ECO:0000259" key="10">
    <source>
        <dbReference type="PROSITE" id="PS51779"/>
    </source>
</evidence>
<evidence type="ECO:0000256" key="7">
    <source>
        <dbReference type="ARBA" id="ARBA00023136"/>
    </source>
</evidence>
<sequence>MAARKKTTTRKKPQYVRANKRKGADSSALARRSFTVFLLILIVVGVVFGVKEGFEWINHKLFSKNPRFEIQHLEISCDGKLTEDRIREYTGLREGTNLFAVSFGDIEKELSKVPVIESVYLERKLPNTLIVGVKERVAIARIEGLKSRRFPFVVDRYGYVLPPRQSAAALPLIKGLDSELRLGLPAEHKDVETALKVIALCDSTGYLRAYVRLESLDVKYSDFIDMRLQGGIRVRMPRFSLKPKLQNLATVIKIATGQGQRVKEVDLTLDSAKVPVTYY</sequence>
<keyword evidence="5" id="KW-0812">Transmembrane</keyword>
<proteinExistence type="predicted"/>
<keyword evidence="7" id="KW-0472">Membrane</keyword>
<dbReference type="PANTHER" id="PTHR35851:SF1">
    <property type="entry name" value="CELL DIVISION PROTEIN FTSQ"/>
    <property type="match status" value="1"/>
</dbReference>
<organism evidence="11 12">
    <name type="scientific">Pontiella sulfatireligans</name>
    <dbReference type="NCBI Taxonomy" id="2750658"/>
    <lineage>
        <taxon>Bacteria</taxon>
        <taxon>Pseudomonadati</taxon>
        <taxon>Kiritimatiellota</taxon>
        <taxon>Kiritimatiellia</taxon>
        <taxon>Kiritimatiellales</taxon>
        <taxon>Pontiellaceae</taxon>
        <taxon>Pontiella</taxon>
    </lineage>
</organism>
<dbReference type="Gene3D" id="3.10.20.310">
    <property type="entry name" value="membrane protein fhac"/>
    <property type="match status" value="1"/>
</dbReference>
<dbReference type="RefSeq" id="WP_136065708.1">
    <property type="nucleotide sequence ID" value="NZ_CAAHFH010000003.1"/>
</dbReference>
<reference evidence="11 12" key="1">
    <citation type="submission" date="2019-04" db="EMBL/GenBank/DDBJ databases">
        <authorList>
            <person name="Van Vliet M D."/>
        </authorList>
    </citation>
    <scope>NUCLEOTIDE SEQUENCE [LARGE SCALE GENOMIC DNA]</scope>
    <source>
        <strain evidence="11 12">F21</strain>
    </source>
</reference>
<evidence type="ECO:0000313" key="12">
    <source>
        <dbReference type="Proteomes" id="UP000346198"/>
    </source>
</evidence>
<dbReference type="InterPro" id="IPR026579">
    <property type="entry name" value="FtsQ"/>
</dbReference>
<keyword evidence="6" id="KW-1133">Transmembrane helix</keyword>
<dbReference type="PANTHER" id="PTHR35851">
    <property type="entry name" value="CELL DIVISION PROTEIN FTSQ"/>
    <property type="match status" value="1"/>
</dbReference>
<keyword evidence="2" id="KW-1003">Cell membrane</keyword>
<dbReference type="Pfam" id="PF08478">
    <property type="entry name" value="POTRA_1"/>
    <property type="match status" value="1"/>
</dbReference>
<keyword evidence="3" id="KW-0997">Cell inner membrane</keyword>